<evidence type="ECO:0000256" key="2">
    <source>
        <dbReference type="SAM" id="MobiDB-lite"/>
    </source>
</evidence>
<proteinExistence type="predicted"/>
<name>A0AAN9YMR4_9PEZI</name>
<feature type="region of interest" description="Disordered" evidence="2">
    <location>
        <begin position="854"/>
        <end position="874"/>
    </location>
</feature>
<feature type="coiled-coil region" evidence="1">
    <location>
        <begin position="586"/>
        <end position="620"/>
    </location>
</feature>
<evidence type="ECO:0008006" key="5">
    <source>
        <dbReference type="Google" id="ProtNLM"/>
    </source>
</evidence>
<feature type="coiled-coil region" evidence="1">
    <location>
        <begin position="214"/>
        <end position="395"/>
    </location>
</feature>
<feature type="region of interest" description="Disordered" evidence="2">
    <location>
        <begin position="185"/>
        <end position="206"/>
    </location>
</feature>
<comment type="caution">
    <text evidence="3">The sequence shown here is derived from an EMBL/GenBank/DDBJ whole genome shotgun (WGS) entry which is preliminary data.</text>
</comment>
<organism evidence="3 4">
    <name type="scientific">Diatrype stigma</name>
    <dbReference type="NCBI Taxonomy" id="117547"/>
    <lineage>
        <taxon>Eukaryota</taxon>
        <taxon>Fungi</taxon>
        <taxon>Dikarya</taxon>
        <taxon>Ascomycota</taxon>
        <taxon>Pezizomycotina</taxon>
        <taxon>Sordariomycetes</taxon>
        <taxon>Xylariomycetidae</taxon>
        <taxon>Xylariales</taxon>
        <taxon>Diatrypaceae</taxon>
        <taxon>Diatrype</taxon>
    </lineage>
</organism>
<feature type="coiled-coil region" evidence="1">
    <location>
        <begin position="505"/>
        <end position="532"/>
    </location>
</feature>
<dbReference type="InterPro" id="IPR036872">
    <property type="entry name" value="CH_dom_sf"/>
</dbReference>
<protein>
    <recommendedName>
        <fullName evidence="5">HOOK N-terminal domain-containing protein</fullName>
    </recommendedName>
</protein>
<keyword evidence="4" id="KW-1185">Reference proteome</keyword>
<dbReference type="EMBL" id="JAKJXP020000049">
    <property type="protein sequence ID" value="KAK7751518.1"/>
    <property type="molecule type" value="Genomic_DNA"/>
</dbReference>
<evidence type="ECO:0000313" key="3">
    <source>
        <dbReference type="EMBL" id="KAK7751518.1"/>
    </source>
</evidence>
<sequence>MAALLAWVSLYIRDLAPQFADMAVLEKALQLTDSKADSMLILTPRDTSLRVKKPEALYDGAIFSSLLQYLDNEYNPSRLQQALANPASGDENRSRNLHIIHMALNDYARRKFPKIEPLIRSIDFQALMRQPTKQGMVEILSIFLCACVWNEDDNLRPHCIQLIMQLDKIQQSAIFKILKDADERVKQETEPDTDNEASGVSGNPDDDLAQEAAIVQLQHEADDAKRQAVGLKMRLDRLQDNYDELVRKHEDLQYENEELRKQVESEAGNFDKHRLQRQLRENESLIANLENQRNDLMEQKERLEREKARLEVQVQKSEHLVDENQELRSKNEELSKKANMADNLRKKVEAYRPMETELKALQNDKVDVMKAYADLERANTRIAAMKLEQEQYAKKMQGYEIDIAGFQDQKSMWKTENQALSMRVQHLEQQALSDESTVRDLQDKIQMLDPSARPDTPSVARPTQSLEDELRDSSSSSISMRDIEVQRLQAENALLRNSIGTETEKGLLLQELEDARASRQRLQEQYNEILEKYTVGQAQIDSLIVNMGSEGLVAAIDACHQMDPKMKWLMSDYFRDEAYSNLRTQVLAEQNISKDLRRQLEAAQQALSDKERELLQARGDCKIILGDLLLNDADADDEDKVNAVEKSSFDALEELKKTDGMIGVSLRAELDAERKKGKSLKEEADNLQKQLLTAFIEKDQLRRETEDANRKLQAAIDGQLPSTDYIKQGEKFEKLRAKAKELKEVSVPKTPSIVLPTSLGVAPPESPVSDWSEDEDDDDDAALEHGNGFEGKKVEVKRQSMWEVIMPRTPWAQDRSKQQTSSRLPSGFHPYDMGANGSFGFPPRPLTAAAFPTRRITNDGPSRPASRASQGSRLSKWLGELKNRELERTLKAVRAGAEAGAQKAQSDQVIKNLQRENALITSAWYDLNSRLQSNHVVLQRRNDMPKSWLNRQRVMVNEIAESLF</sequence>
<feature type="region of interest" description="Disordered" evidence="2">
    <location>
        <begin position="447"/>
        <end position="478"/>
    </location>
</feature>
<keyword evidence="1" id="KW-0175">Coiled coil</keyword>
<feature type="compositionally biased region" description="Acidic residues" evidence="2">
    <location>
        <begin position="771"/>
        <end position="781"/>
    </location>
</feature>
<gene>
    <name evidence="3" type="ORF">SLS62_006605</name>
</gene>
<feature type="coiled-coil region" evidence="1">
    <location>
        <begin position="670"/>
        <end position="718"/>
    </location>
</feature>
<dbReference type="Proteomes" id="UP001320420">
    <property type="component" value="Unassembled WGS sequence"/>
</dbReference>
<feature type="region of interest" description="Disordered" evidence="2">
    <location>
        <begin position="756"/>
        <end position="792"/>
    </location>
</feature>
<reference evidence="3 4" key="1">
    <citation type="submission" date="2024-02" db="EMBL/GenBank/DDBJ databases">
        <title>De novo assembly and annotation of 12 fungi associated with fruit tree decline syndrome in Ontario, Canada.</title>
        <authorList>
            <person name="Sulman M."/>
            <person name="Ellouze W."/>
            <person name="Ilyukhin E."/>
        </authorList>
    </citation>
    <scope>NUCLEOTIDE SEQUENCE [LARGE SCALE GENOMIC DNA]</scope>
    <source>
        <strain evidence="3 4">M11/M66-122</strain>
    </source>
</reference>
<accession>A0AAN9YMR4</accession>
<dbReference type="Gene3D" id="1.10.418.10">
    <property type="entry name" value="Calponin-like domain"/>
    <property type="match status" value="1"/>
</dbReference>
<dbReference type="AlphaFoldDB" id="A0AAN9YMR4"/>
<dbReference type="SUPFAM" id="SSF116907">
    <property type="entry name" value="Hook domain"/>
    <property type="match status" value="1"/>
</dbReference>
<evidence type="ECO:0000256" key="1">
    <source>
        <dbReference type="SAM" id="Coils"/>
    </source>
</evidence>
<evidence type="ECO:0000313" key="4">
    <source>
        <dbReference type="Proteomes" id="UP001320420"/>
    </source>
</evidence>